<dbReference type="Proteomes" id="UP000028880">
    <property type="component" value="Unassembled WGS sequence"/>
</dbReference>
<dbReference type="Gene3D" id="3.40.50.300">
    <property type="entry name" value="P-loop containing nucleotide triphosphate hydrolases"/>
    <property type="match status" value="2"/>
</dbReference>
<protein>
    <recommendedName>
        <fullName evidence="7">DNA 3'-5' helicase</fullName>
        <ecNumber evidence="7">5.6.2.4</ecNumber>
    </recommendedName>
</protein>
<name>A0A024K857_9MYCO</name>
<dbReference type="PROSITE" id="PS51217">
    <property type="entry name" value="UVRD_HELICASE_CTER"/>
    <property type="match status" value="1"/>
</dbReference>
<dbReference type="OrthoDB" id="9810135at2"/>
<accession>A0A024K857</accession>
<dbReference type="InterPro" id="IPR027417">
    <property type="entry name" value="P-loop_NTPase"/>
</dbReference>
<dbReference type="RefSeq" id="WP_036474285.1">
    <property type="nucleotide sequence ID" value="NZ_HG964448.1"/>
</dbReference>
<keyword evidence="2 9" id="KW-0378">Hydrolase</keyword>
<dbReference type="AlphaFoldDB" id="A0A024K857"/>
<dbReference type="SUPFAM" id="SSF52540">
    <property type="entry name" value="P-loop containing nucleoside triphosphate hydrolases"/>
    <property type="match status" value="1"/>
</dbReference>
<dbReference type="InterPro" id="IPR000212">
    <property type="entry name" value="DNA_helicase_UvrD/REP"/>
</dbReference>
<feature type="domain" description="UvrD-like helicase C-terminal" evidence="11">
    <location>
        <begin position="291"/>
        <end position="557"/>
    </location>
</feature>
<evidence type="ECO:0000256" key="5">
    <source>
        <dbReference type="ARBA" id="ARBA00023235"/>
    </source>
</evidence>
<comment type="catalytic activity">
    <reaction evidence="8">
        <text>ATP + H2O = ADP + phosphate + H(+)</text>
        <dbReference type="Rhea" id="RHEA:13065"/>
        <dbReference type="ChEBI" id="CHEBI:15377"/>
        <dbReference type="ChEBI" id="CHEBI:15378"/>
        <dbReference type="ChEBI" id="CHEBI:30616"/>
        <dbReference type="ChEBI" id="CHEBI:43474"/>
        <dbReference type="ChEBI" id="CHEBI:456216"/>
        <dbReference type="EC" id="5.6.2.4"/>
    </reaction>
</comment>
<proteinExistence type="predicted"/>
<dbReference type="Pfam" id="PF13361">
    <property type="entry name" value="UvrD_C"/>
    <property type="match status" value="1"/>
</dbReference>
<evidence type="ECO:0000256" key="4">
    <source>
        <dbReference type="ARBA" id="ARBA00022840"/>
    </source>
</evidence>
<dbReference type="GO" id="GO:0000725">
    <property type="term" value="P:recombinational repair"/>
    <property type="evidence" value="ECO:0007669"/>
    <property type="project" value="TreeGrafter"/>
</dbReference>
<evidence type="ECO:0000256" key="1">
    <source>
        <dbReference type="ARBA" id="ARBA00022741"/>
    </source>
</evidence>
<dbReference type="InterPro" id="IPR014016">
    <property type="entry name" value="UvrD-like_ATP-bd"/>
</dbReference>
<dbReference type="GO" id="GO:0003677">
    <property type="term" value="F:DNA binding"/>
    <property type="evidence" value="ECO:0007669"/>
    <property type="project" value="InterPro"/>
</dbReference>
<dbReference type="HOGENOM" id="CLU_004585_6_4_11"/>
<keyword evidence="4 9" id="KW-0067">ATP-binding</keyword>
<evidence type="ECO:0000256" key="3">
    <source>
        <dbReference type="ARBA" id="ARBA00022806"/>
    </source>
</evidence>
<feature type="domain" description="UvrD-like helicase ATP-binding" evidence="10">
    <location>
        <begin position="14"/>
        <end position="298"/>
    </location>
</feature>
<dbReference type="STRING" id="47839.BN973_06052"/>
<dbReference type="GO" id="GO:0016887">
    <property type="term" value="F:ATP hydrolysis activity"/>
    <property type="evidence" value="ECO:0007669"/>
    <property type="project" value="RHEA"/>
</dbReference>
<dbReference type="Gene3D" id="1.10.486.10">
    <property type="entry name" value="PCRA, domain 4"/>
    <property type="match status" value="1"/>
</dbReference>
<comment type="catalytic activity">
    <reaction evidence="6">
        <text>Couples ATP hydrolysis with the unwinding of duplex DNA by translocating in the 3'-5' direction.</text>
        <dbReference type="EC" id="5.6.2.4"/>
    </reaction>
</comment>
<evidence type="ECO:0000256" key="6">
    <source>
        <dbReference type="ARBA" id="ARBA00034617"/>
    </source>
</evidence>
<dbReference type="EC" id="5.6.2.4" evidence="7"/>
<gene>
    <name evidence="12" type="primary">pcrA</name>
    <name evidence="12" type="ORF">BN973_06052</name>
</gene>
<evidence type="ECO:0000256" key="7">
    <source>
        <dbReference type="ARBA" id="ARBA00034808"/>
    </source>
</evidence>
<dbReference type="Pfam" id="PF00580">
    <property type="entry name" value="UvrD-helicase"/>
    <property type="match status" value="1"/>
</dbReference>
<evidence type="ECO:0000256" key="9">
    <source>
        <dbReference type="PROSITE-ProRule" id="PRU00560"/>
    </source>
</evidence>
<evidence type="ECO:0000313" key="12">
    <source>
        <dbReference type="EMBL" id="CDO91643.1"/>
    </source>
</evidence>
<dbReference type="InterPro" id="IPR014017">
    <property type="entry name" value="DNA_helicase_UvrD-like_C"/>
</dbReference>
<sequence>MSLVAPDSWRPSGIDDLEPAAWQALRDDRSTCVTAGPGAGKSEFLAQRASYLLLTGLCPAPRRILAISFKRDAASNLERRVGLRAPEHAHRFTSMTFDAFTKHIVDRFGTLLPGRWKMAGDYKIQFSSDRQVEDVLTEASANAPAGLKTAIDAIPRGTFMTSILGTYALPIKPVSPPKAVDYAVEEWWRRSYLELPTPVVEFVMLNRLAELIIRTSPQLQRAINLTYPYVFVDEFQDTTFAQYTFLRSLFRRTATVTAVGDRKQRIMGWAGALTDAFSEFQRDFAAAPYALRWNFRSTEALVNLQHRFARLLDSNATTAAAQAISDIDGEAATMWSFGTARLEARTIAAYIAADTESTGRSPADYALIARQRVADFEPEFRDALSEYDIVVRNDDASVGKMKLQDLLKDNLAQLLLGVLKLAATSRGEEGSPQAWAGVSSSIANLRSGDDQSVFGSVRTDDELAARLRIVRQWMRDHACNQDAVDAVVDLVTEMISVITDGRIYNLADTADDFQVRQDAFRMRLKTACADAGSWRAAVTAYEARDAVPLLTIHRSKGLEYHTVFFLGLDDDQWWAHQRDLEASIATFFVGLSRAAQRVVFTQCDTRGGRRNIADLYEILDQAGVPVTRFG</sequence>
<dbReference type="EMBL" id="HG964448">
    <property type="protein sequence ID" value="CDO91643.1"/>
    <property type="molecule type" value="Genomic_DNA"/>
</dbReference>
<evidence type="ECO:0000256" key="8">
    <source>
        <dbReference type="ARBA" id="ARBA00048988"/>
    </source>
</evidence>
<reference evidence="12" key="2">
    <citation type="submission" date="2014-04" db="EMBL/GenBank/DDBJ databases">
        <authorList>
            <person name="Xu Y.W."/>
            <person name="Yang Q."/>
        </authorList>
    </citation>
    <scope>NUCLEOTIDE SEQUENCE</scope>
    <source>
        <strain evidence="12">DSM 44626</strain>
    </source>
</reference>
<evidence type="ECO:0000259" key="11">
    <source>
        <dbReference type="PROSITE" id="PS51217"/>
    </source>
</evidence>
<feature type="binding site" evidence="9">
    <location>
        <begin position="35"/>
        <end position="42"/>
    </location>
    <ligand>
        <name>ATP</name>
        <dbReference type="ChEBI" id="CHEBI:30616"/>
    </ligand>
</feature>
<evidence type="ECO:0000256" key="2">
    <source>
        <dbReference type="ARBA" id="ARBA00022801"/>
    </source>
</evidence>
<keyword evidence="5" id="KW-0413">Isomerase</keyword>
<dbReference type="GO" id="GO:0043138">
    <property type="term" value="F:3'-5' DNA helicase activity"/>
    <property type="evidence" value="ECO:0007669"/>
    <property type="project" value="UniProtKB-EC"/>
</dbReference>
<organism evidence="12">
    <name type="scientific">Mycobacterium triplex</name>
    <dbReference type="NCBI Taxonomy" id="47839"/>
    <lineage>
        <taxon>Bacteria</taxon>
        <taxon>Bacillati</taxon>
        <taxon>Actinomycetota</taxon>
        <taxon>Actinomycetes</taxon>
        <taxon>Mycobacteriales</taxon>
        <taxon>Mycobacteriaceae</taxon>
        <taxon>Mycobacterium</taxon>
        <taxon>Mycobacterium simiae complex</taxon>
    </lineage>
</organism>
<evidence type="ECO:0000259" key="10">
    <source>
        <dbReference type="PROSITE" id="PS51198"/>
    </source>
</evidence>
<keyword evidence="3 9" id="KW-0347">Helicase</keyword>
<keyword evidence="1 9" id="KW-0547">Nucleotide-binding</keyword>
<dbReference type="PANTHER" id="PTHR11070">
    <property type="entry name" value="UVRD / RECB / PCRA DNA HELICASE FAMILY MEMBER"/>
    <property type="match status" value="1"/>
</dbReference>
<dbReference type="GO" id="GO:0005524">
    <property type="term" value="F:ATP binding"/>
    <property type="evidence" value="ECO:0007669"/>
    <property type="project" value="UniProtKB-UniRule"/>
</dbReference>
<dbReference type="PANTHER" id="PTHR11070:SF2">
    <property type="entry name" value="ATP-DEPENDENT DNA HELICASE SRS2"/>
    <property type="match status" value="1"/>
</dbReference>
<reference evidence="12" key="1">
    <citation type="journal article" date="2014" name="Genome Announc.">
        <title>Draft Genome Sequence of Mycobacterium triplex DSM 44626.</title>
        <authorList>
            <person name="Sassi M."/>
            <person name="Croce O."/>
            <person name="Robert C."/>
            <person name="Raoult D."/>
            <person name="Drancourt M."/>
        </authorList>
    </citation>
    <scope>NUCLEOTIDE SEQUENCE [LARGE SCALE GENOMIC DNA]</scope>
    <source>
        <strain evidence="12">DSM 44626</strain>
    </source>
</reference>
<dbReference type="PROSITE" id="PS51198">
    <property type="entry name" value="UVRD_HELICASE_ATP_BIND"/>
    <property type="match status" value="1"/>
</dbReference>